<dbReference type="Proteomes" id="UP000003781">
    <property type="component" value="Unassembled WGS sequence"/>
</dbReference>
<dbReference type="EMBL" id="AAXW01000070">
    <property type="protein sequence ID" value="EAZ88708.1"/>
    <property type="molecule type" value="Genomic_DNA"/>
</dbReference>
<proteinExistence type="predicted"/>
<gene>
    <name evidence="2" type="ORF">CY0110_14285</name>
</gene>
<dbReference type="OrthoDB" id="8453694at2"/>
<dbReference type="RefSeq" id="WP_008278210.1">
    <property type="nucleotide sequence ID" value="NZ_AAXW01000070.1"/>
</dbReference>
<protein>
    <submittedName>
        <fullName evidence="2">Uncharacterized protein</fullName>
    </submittedName>
</protein>
<keyword evidence="3" id="KW-1185">Reference proteome</keyword>
<feature type="chain" id="PRO_5002654253" evidence="1">
    <location>
        <begin position="24"/>
        <end position="158"/>
    </location>
</feature>
<name>A3IXV0_9CHRO</name>
<accession>A3IXV0</accession>
<evidence type="ECO:0000256" key="1">
    <source>
        <dbReference type="SAM" id="SignalP"/>
    </source>
</evidence>
<sequence>MKNLQAIALGISTLTLTCVPAIAQHHAPIPNLYGLEYEKAREKLISHGWQPHVTEYSFRSTTPRPLWTEYGNGKWLLEKGFWEVSSCSGTGLAPCLFEFVDVYGNYLEVKTIGQVDEQLDQGPGVEQWQVYSKSITNRGKTRERDMRGNLDNFAGFSV</sequence>
<keyword evidence="1" id="KW-0732">Signal</keyword>
<feature type="signal peptide" evidence="1">
    <location>
        <begin position="1"/>
        <end position="23"/>
    </location>
</feature>
<dbReference type="eggNOG" id="ENOG5033GWM">
    <property type="taxonomic scope" value="Bacteria"/>
</dbReference>
<evidence type="ECO:0000313" key="3">
    <source>
        <dbReference type="Proteomes" id="UP000003781"/>
    </source>
</evidence>
<reference evidence="2 3" key="1">
    <citation type="submission" date="2007-03" db="EMBL/GenBank/DDBJ databases">
        <authorList>
            <person name="Stal L."/>
            <person name="Ferriera S."/>
            <person name="Johnson J."/>
            <person name="Kravitz S."/>
            <person name="Beeson K."/>
            <person name="Sutton G."/>
            <person name="Rogers Y.-H."/>
            <person name="Friedman R."/>
            <person name="Frazier M."/>
            <person name="Venter J.C."/>
        </authorList>
    </citation>
    <scope>NUCLEOTIDE SEQUENCE [LARGE SCALE GENOMIC DNA]</scope>
    <source>
        <strain evidence="2 3">CCY0110</strain>
    </source>
</reference>
<dbReference type="AlphaFoldDB" id="A3IXV0"/>
<comment type="caution">
    <text evidence="2">The sequence shown here is derived from an EMBL/GenBank/DDBJ whole genome shotgun (WGS) entry which is preliminary data.</text>
</comment>
<evidence type="ECO:0000313" key="2">
    <source>
        <dbReference type="EMBL" id="EAZ88708.1"/>
    </source>
</evidence>
<organism evidence="2 3">
    <name type="scientific">Crocosphaera chwakensis CCY0110</name>
    <dbReference type="NCBI Taxonomy" id="391612"/>
    <lineage>
        <taxon>Bacteria</taxon>
        <taxon>Bacillati</taxon>
        <taxon>Cyanobacteriota</taxon>
        <taxon>Cyanophyceae</taxon>
        <taxon>Oscillatoriophycideae</taxon>
        <taxon>Chroococcales</taxon>
        <taxon>Aphanothecaceae</taxon>
        <taxon>Crocosphaera</taxon>
        <taxon>Crocosphaera chwakensis</taxon>
    </lineage>
</organism>